<dbReference type="InterPro" id="IPR036582">
    <property type="entry name" value="Mao_N_sf"/>
</dbReference>
<organism evidence="3">
    <name type="scientific">Paenibacillus sp. BIHB 4019</name>
    <dbReference type="NCBI Taxonomy" id="1870819"/>
    <lineage>
        <taxon>Bacteria</taxon>
        <taxon>Bacillati</taxon>
        <taxon>Bacillota</taxon>
        <taxon>Bacilli</taxon>
        <taxon>Bacillales</taxon>
        <taxon>Paenibacillaceae</taxon>
        <taxon>Paenibacillus</taxon>
    </lineage>
</organism>
<sequence>MKFRKVAVLLLALFLCSSTLMIANAASQTVKVLLNGSELEDGGIMVDGKTYLPIREIANSLQTIVNWDGQNKKATLTRPNVHIVLMQDSKLFGNVTKGNSYTFSVLSQVDNLKTDIAAVKVSIFDPYGSEKVIQTQTDKITKDNFWYRTEDMKYNFEYSGKYAVRFFLKTSSSDDWTLVSEKLISSQ</sequence>
<dbReference type="RefSeq" id="WP_099520845.1">
    <property type="nucleotide sequence ID" value="NZ_CP016808.1"/>
</dbReference>
<feature type="chain" id="PRO_5008535339" evidence="1">
    <location>
        <begin position="26"/>
        <end position="187"/>
    </location>
</feature>
<reference evidence="3" key="1">
    <citation type="submission" date="2016-08" db="EMBL/GenBank/DDBJ databases">
        <title>Complete Genome Seqeunce of Paenibacillus sp. BIHB 4019 from tea rhizoplane.</title>
        <authorList>
            <person name="Thakur R."/>
            <person name="Swarnkar M.K."/>
            <person name="Gulati A."/>
        </authorList>
    </citation>
    <scope>NUCLEOTIDE SEQUENCE [LARGE SCALE GENOMIC DNA]</scope>
    <source>
        <strain evidence="3">BIHB4019</strain>
    </source>
</reference>
<dbReference type="EMBL" id="CP016808">
    <property type="protein sequence ID" value="ANY69880.1"/>
    <property type="molecule type" value="Genomic_DNA"/>
</dbReference>
<name>A0A1B2DQA3_9BACL</name>
<dbReference type="InterPro" id="IPR012854">
    <property type="entry name" value="Cu_amine_oxidase-like_N"/>
</dbReference>
<dbReference type="Gene3D" id="3.30.457.10">
    <property type="entry name" value="Copper amine oxidase-like, N-terminal domain"/>
    <property type="match status" value="1"/>
</dbReference>
<proteinExistence type="predicted"/>
<dbReference type="SUPFAM" id="SSF55383">
    <property type="entry name" value="Copper amine oxidase, domain N"/>
    <property type="match status" value="1"/>
</dbReference>
<accession>A0A1B2DQA3</accession>
<dbReference type="AlphaFoldDB" id="A0A1B2DQA3"/>
<keyword evidence="1" id="KW-0732">Signal</keyword>
<feature type="domain" description="Copper amine oxidase-like N-terminal" evidence="2">
    <location>
        <begin position="35"/>
        <end position="91"/>
    </location>
</feature>
<evidence type="ECO:0000259" key="2">
    <source>
        <dbReference type="Pfam" id="PF07833"/>
    </source>
</evidence>
<feature type="signal peptide" evidence="1">
    <location>
        <begin position="1"/>
        <end position="25"/>
    </location>
</feature>
<protein>
    <submittedName>
        <fullName evidence="3">Copper amine oxidase</fullName>
    </submittedName>
</protein>
<dbReference type="Pfam" id="PF07833">
    <property type="entry name" value="Cu_amine_oxidN1"/>
    <property type="match status" value="1"/>
</dbReference>
<evidence type="ECO:0000256" key="1">
    <source>
        <dbReference type="SAM" id="SignalP"/>
    </source>
</evidence>
<evidence type="ECO:0000313" key="3">
    <source>
        <dbReference type="EMBL" id="ANY69880.1"/>
    </source>
</evidence>
<gene>
    <name evidence="3" type="ORF">BBD42_27795</name>
</gene>